<comment type="subcellular location">
    <subcellularLocation>
        <location evidence="1">Membrane</location>
        <topology evidence="1">Multi-pass membrane protein</topology>
    </subcellularLocation>
</comment>
<dbReference type="EMBL" id="CP060052">
    <property type="protein sequence ID" value="QNE06453.1"/>
    <property type="molecule type" value="Genomic_DNA"/>
</dbReference>
<dbReference type="Proteomes" id="UP000515297">
    <property type="component" value="Chromosome"/>
</dbReference>
<feature type="transmembrane region" description="Helical" evidence="5">
    <location>
        <begin position="39"/>
        <end position="63"/>
    </location>
</feature>
<feature type="transmembrane region" description="Helical" evidence="5">
    <location>
        <begin position="427"/>
        <end position="448"/>
    </location>
</feature>
<feature type="transmembrane region" description="Helical" evidence="5">
    <location>
        <begin position="131"/>
        <end position="153"/>
    </location>
</feature>
<evidence type="ECO:0000256" key="1">
    <source>
        <dbReference type="ARBA" id="ARBA00004141"/>
    </source>
</evidence>
<name>A0A7G6VXI8_9SPHN</name>
<evidence type="ECO:0000256" key="5">
    <source>
        <dbReference type="SAM" id="Phobius"/>
    </source>
</evidence>
<dbReference type="PANTHER" id="PTHR23508:SF10">
    <property type="entry name" value="CARBOXYLIC ACID TRANSPORTER PROTEIN HOMOLOG"/>
    <property type="match status" value="1"/>
</dbReference>
<feature type="transmembrane region" description="Helical" evidence="5">
    <location>
        <begin position="396"/>
        <end position="421"/>
    </location>
</feature>
<protein>
    <submittedName>
        <fullName evidence="7">Aromatic acid/H+ symport family MFS transporter</fullName>
    </submittedName>
</protein>
<feature type="transmembrane region" description="Helical" evidence="5">
    <location>
        <begin position="107"/>
        <end position="125"/>
    </location>
</feature>
<dbReference type="PROSITE" id="PS00217">
    <property type="entry name" value="SUGAR_TRANSPORT_2"/>
    <property type="match status" value="1"/>
</dbReference>
<organism evidence="7 9">
    <name type="scientific">Croceicoccus marinus</name>
    <dbReference type="NCBI Taxonomy" id="450378"/>
    <lineage>
        <taxon>Bacteria</taxon>
        <taxon>Pseudomonadati</taxon>
        <taxon>Pseudomonadota</taxon>
        <taxon>Alphaproteobacteria</taxon>
        <taxon>Sphingomonadales</taxon>
        <taxon>Erythrobacteraceae</taxon>
        <taxon>Croceicoccus</taxon>
    </lineage>
</organism>
<dbReference type="InterPro" id="IPR036259">
    <property type="entry name" value="MFS_trans_sf"/>
</dbReference>
<dbReference type="InterPro" id="IPR020846">
    <property type="entry name" value="MFS_dom"/>
</dbReference>
<feature type="domain" description="Major facilitator superfamily (MFS) profile" evidence="6">
    <location>
        <begin position="41"/>
        <end position="454"/>
    </location>
</feature>
<dbReference type="GO" id="GO:0046943">
    <property type="term" value="F:carboxylic acid transmembrane transporter activity"/>
    <property type="evidence" value="ECO:0007669"/>
    <property type="project" value="TreeGrafter"/>
</dbReference>
<dbReference type="AlphaFoldDB" id="A0A7G6VXI8"/>
<feature type="transmembrane region" description="Helical" evidence="5">
    <location>
        <begin position="75"/>
        <end position="95"/>
    </location>
</feature>
<keyword evidence="4 5" id="KW-0472">Membrane</keyword>
<dbReference type="CDD" id="cd17365">
    <property type="entry name" value="MFS_PcaK_like"/>
    <property type="match status" value="1"/>
</dbReference>
<feature type="transmembrane region" description="Helical" evidence="5">
    <location>
        <begin position="338"/>
        <end position="355"/>
    </location>
</feature>
<sequence>MERNPRVTSQGVDLGDKQLASTVSVNEIIDRARFGRTHWLIIALTGLLLIVDGYDVFVYGAILPALMEDWSLTPTQAGTLASWALFGMMFGAMIFGPLGDRIGRKKCIIICFTLFSSASFFNGFATTPFSFGVLRFIAGLGCGGLMPNAVALTREYAPARIRSTLVALMFSGYAVGGIAAAGLGIWMLPTFGWQSMFFAAIVPLLFLPVIAWKLPESPGILIRNGKQSAARRVLRGIDPDNPALNGGTLTYEEPKAGTASVAALFQDHKAVGTLSLWISFFCCLLMVYALGSWLPQLMRTAGYSLGSSLSFLVALNLGGMIGAIAGGSLADRFGLPRVVISYFLLGSICIVLLGFNSAMSILYALIFVAGAGTIGTQILLYASVAEFYGLSVRSTGLGWASGIGRIGAIVGPMLGGVLLAAELPMTWNFVVFAIPGVVSVLATAIYSLNLKQRRQDENTLVAV</sequence>
<evidence type="ECO:0000256" key="4">
    <source>
        <dbReference type="ARBA" id="ARBA00023136"/>
    </source>
</evidence>
<evidence type="ECO:0000313" key="7">
    <source>
        <dbReference type="EMBL" id="QNE06453.1"/>
    </source>
</evidence>
<feature type="transmembrane region" description="Helical" evidence="5">
    <location>
        <begin position="274"/>
        <end position="294"/>
    </location>
</feature>
<evidence type="ECO:0000313" key="8">
    <source>
        <dbReference type="EMBL" id="QNE06794.1"/>
    </source>
</evidence>
<feature type="transmembrane region" description="Helical" evidence="5">
    <location>
        <begin position="361"/>
        <end position="384"/>
    </location>
</feature>
<keyword evidence="2 5" id="KW-0812">Transmembrane</keyword>
<dbReference type="Gene3D" id="1.20.1250.20">
    <property type="entry name" value="MFS general substrate transporter like domains"/>
    <property type="match status" value="1"/>
</dbReference>
<evidence type="ECO:0000313" key="9">
    <source>
        <dbReference type="Proteomes" id="UP000515297"/>
    </source>
</evidence>
<dbReference type="GO" id="GO:0005886">
    <property type="term" value="C:plasma membrane"/>
    <property type="evidence" value="ECO:0007669"/>
    <property type="project" value="TreeGrafter"/>
</dbReference>
<accession>A0A7G6VXI8</accession>
<gene>
    <name evidence="7" type="ORF">H4O24_00080</name>
    <name evidence="8" type="ORF">H4O24_14865</name>
</gene>
<evidence type="ECO:0000259" key="6">
    <source>
        <dbReference type="PROSITE" id="PS50850"/>
    </source>
</evidence>
<feature type="transmembrane region" description="Helical" evidence="5">
    <location>
        <begin position="165"/>
        <end position="187"/>
    </location>
</feature>
<dbReference type="Pfam" id="PF07690">
    <property type="entry name" value="MFS_1"/>
    <property type="match status" value="1"/>
</dbReference>
<feature type="transmembrane region" description="Helical" evidence="5">
    <location>
        <begin position="306"/>
        <end position="326"/>
    </location>
</feature>
<proteinExistence type="predicted"/>
<dbReference type="SUPFAM" id="SSF103473">
    <property type="entry name" value="MFS general substrate transporter"/>
    <property type="match status" value="1"/>
</dbReference>
<evidence type="ECO:0000256" key="2">
    <source>
        <dbReference type="ARBA" id="ARBA00022692"/>
    </source>
</evidence>
<reference evidence="7 9" key="1">
    <citation type="submission" date="2020-08" db="EMBL/GenBank/DDBJ databases">
        <authorList>
            <person name="Liu G."/>
            <person name="Sun C."/>
        </authorList>
    </citation>
    <scope>NUCLEOTIDE SEQUENCE [LARGE SCALE GENOMIC DNA]</scope>
    <source>
        <strain evidence="7 9">OT19</strain>
    </source>
</reference>
<dbReference type="EMBL" id="CP060052">
    <property type="protein sequence ID" value="QNE06794.1"/>
    <property type="molecule type" value="Genomic_DNA"/>
</dbReference>
<dbReference type="InterPro" id="IPR011701">
    <property type="entry name" value="MFS"/>
</dbReference>
<dbReference type="PANTHER" id="PTHR23508">
    <property type="entry name" value="CARBOXYLIC ACID TRANSPORTER PROTEIN HOMOLOG"/>
    <property type="match status" value="1"/>
</dbReference>
<dbReference type="InterPro" id="IPR005829">
    <property type="entry name" value="Sugar_transporter_CS"/>
</dbReference>
<keyword evidence="3 5" id="KW-1133">Transmembrane helix</keyword>
<evidence type="ECO:0000256" key="3">
    <source>
        <dbReference type="ARBA" id="ARBA00022989"/>
    </source>
</evidence>
<dbReference type="PROSITE" id="PS50850">
    <property type="entry name" value="MFS"/>
    <property type="match status" value="1"/>
</dbReference>